<reference evidence="2 3" key="1">
    <citation type="submission" date="2019-09" db="EMBL/GenBank/DDBJ databases">
        <title>Isolation and complete genome sequencing of Methylocystis species.</title>
        <authorList>
            <person name="Rumah B.L."/>
            <person name="Stead C.E."/>
            <person name="Stevens B.C."/>
            <person name="Minton N.P."/>
            <person name="Grosse-Honebrink A."/>
            <person name="Zhang Y."/>
        </authorList>
    </citation>
    <scope>NUCLEOTIDE SEQUENCE [LARGE SCALE GENOMIC DNA]</scope>
    <source>
        <strain evidence="2 3">BRCS2</strain>
    </source>
</reference>
<feature type="transmembrane region" description="Helical" evidence="1">
    <location>
        <begin position="6"/>
        <end position="29"/>
    </location>
</feature>
<organism evidence="2 3">
    <name type="scientific">Methylocystis parvus</name>
    <dbReference type="NCBI Taxonomy" id="134"/>
    <lineage>
        <taxon>Bacteria</taxon>
        <taxon>Pseudomonadati</taxon>
        <taxon>Pseudomonadota</taxon>
        <taxon>Alphaproteobacteria</taxon>
        <taxon>Hyphomicrobiales</taxon>
        <taxon>Methylocystaceae</taxon>
        <taxon>Methylocystis</taxon>
    </lineage>
</organism>
<dbReference type="Proteomes" id="UP000422569">
    <property type="component" value="Chromosome"/>
</dbReference>
<accession>A0A6B8MA90</accession>
<dbReference type="AlphaFoldDB" id="A0A6B8MA90"/>
<feature type="transmembrane region" description="Helical" evidence="1">
    <location>
        <begin position="96"/>
        <end position="113"/>
    </location>
</feature>
<keyword evidence="1" id="KW-0472">Membrane</keyword>
<name>A0A6B8MA90_9HYPH</name>
<dbReference type="KEGG" id="mpar:F7D14_18900"/>
<sequence>MLRRLIVMCFGFVIAAGAGAIFLVVSALFDTATREAGLAAVVAGLFAVFDAAANEGDPEQAFATLSFIIWAVIVATCAAPLAVAALVGEAAGVRSFIWYSGVSGVLAGASPWIVRAAKGLGRAQQINEAESRLALLFFLTGALAGAIYWLIAAPRKREQS</sequence>
<dbReference type="EMBL" id="CP044331">
    <property type="protein sequence ID" value="QGM99345.1"/>
    <property type="molecule type" value="Genomic_DNA"/>
</dbReference>
<keyword evidence="3" id="KW-1185">Reference proteome</keyword>
<evidence type="ECO:0000313" key="3">
    <source>
        <dbReference type="Proteomes" id="UP000422569"/>
    </source>
</evidence>
<keyword evidence="1" id="KW-0812">Transmembrane</keyword>
<gene>
    <name evidence="2" type="ORF">F7D14_18900</name>
</gene>
<keyword evidence="1" id="KW-1133">Transmembrane helix</keyword>
<proteinExistence type="predicted"/>
<feature type="transmembrane region" description="Helical" evidence="1">
    <location>
        <begin position="65"/>
        <end position="87"/>
    </location>
</feature>
<evidence type="ECO:0000313" key="2">
    <source>
        <dbReference type="EMBL" id="QGM99345.1"/>
    </source>
</evidence>
<feature type="transmembrane region" description="Helical" evidence="1">
    <location>
        <begin position="133"/>
        <end position="151"/>
    </location>
</feature>
<protein>
    <submittedName>
        <fullName evidence="2">Uncharacterized protein</fullName>
    </submittedName>
</protein>
<evidence type="ECO:0000256" key="1">
    <source>
        <dbReference type="SAM" id="Phobius"/>
    </source>
</evidence>